<feature type="transmembrane region" description="Helical" evidence="7">
    <location>
        <begin position="834"/>
        <end position="865"/>
    </location>
</feature>
<feature type="compositionally biased region" description="Low complexity" evidence="6">
    <location>
        <begin position="414"/>
        <end position="429"/>
    </location>
</feature>
<dbReference type="PANTHER" id="PTHR12385">
    <property type="entry name" value="CHOLINE TRANSPORTER-LIKE (SLC FAMILY 44)"/>
    <property type="match status" value="1"/>
</dbReference>
<feature type="region of interest" description="Disordered" evidence="6">
    <location>
        <begin position="54"/>
        <end position="151"/>
    </location>
</feature>
<feature type="compositionally biased region" description="Basic and acidic residues" evidence="6">
    <location>
        <begin position="174"/>
        <end position="187"/>
    </location>
</feature>
<feature type="transmembrane region" description="Helical" evidence="7">
    <location>
        <begin position="791"/>
        <end position="814"/>
    </location>
</feature>
<keyword evidence="3 7" id="KW-0812">Transmembrane</keyword>
<feature type="region of interest" description="Disordered" evidence="6">
    <location>
        <begin position="350"/>
        <end position="374"/>
    </location>
</feature>
<protein>
    <submittedName>
        <fullName evidence="8">Plasma-membrane choline transporter family protein</fullName>
    </submittedName>
</protein>
<evidence type="ECO:0000256" key="1">
    <source>
        <dbReference type="ARBA" id="ARBA00004141"/>
    </source>
</evidence>
<feature type="compositionally biased region" description="Basic residues" evidence="6">
    <location>
        <begin position="240"/>
        <end position="255"/>
    </location>
</feature>
<evidence type="ECO:0000256" key="5">
    <source>
        <dbReference type="ARBA" id="ARBA00023136"/>
    </source>
</evidence>
<evidence type="ECO:0000313" key="8">
    <source>
        <dbReference type="EMBL" id="KAG7347771.1"/>
    </source>
</evidence>
<feature type="transmembrane region" description="Helical" evidence="7">
    <location>
        <begin position="541"/>
        <end position="571"/>
    </location>
</feature>
<comment type="subcellular location">
    <subcellularLocation>
        <location evidence="1">Membrane</location>
        <topology evidence="1">Multi-pass membrane protein</topology>
    </subcellularLocation>
</comment>
<evidence type="ECO:0000256" key="6">
    <source>
        <dbReference type="SAM" id="MobiDB-lite"/>
    </source>
</evidence>
<evidence type="ECO:0000256" key="4">
    <source>
        <dbReference type="ARBA" id="ARBA00022989"/>
    </source>
</evidence>
<feature type="transmembrane region" description="Helical" evidence="7">
    <location>
        <begin position="511"/>
        <end position="529"/>
    </location>
</feature>
<gene>
    <name evidence="8" type="ORF">IV203_016476</name>
</gene>
<feature type="region of interest" description="Disordered" evidence="6">
    <location>
        <begin position="390"/>
        <end position="429"/>
    </location>
</feature>
<dbReference type="Pfam" id="PF04515">
    <property type="entry name" value="Choline_transpo"/>
    <property type="match status" value="1"/>
</dbReference>
<feature type="compositionally biased region" description="Acidic residues" evidence="6">
    <location>
        <begin position="73"/>
        <end position="101"/>
    </location>
</feature>
<feature type="compositionally biased region" description="Low complexity" evidence="6">
    <location>
        <begin position="224"/>
        <end position="237"/>
    </location>
</feature>
<dbReference type="EMBL" id="JAGRRH010000020">
    <property type="protein sequence ID" value="KAG7347771.1"/>
    <property type="molecule type" value="Genomic_DNA"/>
</dbReference>
<reference evidence="8" key="2">
    <citation type="submission" date="2021-04" db="EMBL/GenBank/DDBJ databases">
        <authorList>
            <person name="Podell S."/>
        </authorList>
    </citation>
    <scope>NUCLEOTIDE SEQUENCE</scope>
    <source>
        <strain evidence="8">Hildebrandi</strain>
    </source>
</reference>
<proteinExistence type="inferred from homology"/>
<keyword evidence="9" id="KW-1185">Reference proteome</keyword>
<reference evidence="8" key="1">
    <citation type="journal article" date="2021" name="Sci. Rep.">
        <title>Diploid genomic architecture of Nitzschia inconspicua, an elite biomass production diatom.</title>
        <authorList>
            <person name="Oliver A."/>
            <person name="Podell S."/>
            <person name="Pinowska A."/>
            <person name="Traller J.C."/>
            <person name="Smith S.R."/>
            <person name="McClure R."/>
            <person name="Beliaev A."/>
            <person name="Bohutskyi P."/>
            <person name="Hill E.A."/>
            <person name="Rabines A."/>
            <person name="Zheng H."/>
            <person name="Allen L.Z."/>
            <person name="Kuo A."/>
            <person name="Grigoriev I.V."/>
            <person name="Allen A.E."/>
            <person name="Hazlebeck D."/>
            <person name="Allen E.E."/>
        </authorList>
    </citation>
    <scope>NUCLEOTIDE SEQUENCE</scope>
    <source>
        <strain evidence="8">Hildebrandi</strain>
    </source>
</reference>
<evidence type="ECO:0000256" key="3">
    <source>
        <dbReference type="ARBA" id="ARBA00022692"/>
    </source>
</evidence>
<dbReference type="InterPro" id="IPR007603">
    <property type="entry name" value="Choline_transptr-like"/>
</dbReference>
<accession>A0A9K3PI90</accession>
<evidence type="ECO:0000256" key="2">
    <source>
        <dbReference type="ARBA" id="ARBA00007168"/>
    </source>
</evidence>
<evidence type="ECO:0000313" key="9">
    <source>
        <dbReference type="Proteomes" id="UP000693970"/>
    </source>
</evidence>
<dbReference type="GO" id="GO:0022857">
    <property type="term" value="F:transmembrane transporter activity"/>
    <property type="evidence" value="ECO:0007669"/>
    <property type="project" value="InterPro"/>
</dbReference>
<keyword evidence="5 7" id="KW-0472">Membrane</keyword>
<dbReference type="OrthoDB" id="45106at2759"/>
<comment type="caution">
    <text evidence="8">The sequence shown here is derived from an EMBL/GenBank/DDBJ whole genome shotgun (WGS) entry which is preliminary data.</text>
</comment>
<dbReference type="Proteomes" id="UP000693970">
    <property type="component" value="Unassembled WGS sequence"/>
</dbReference>
<dbReference type="GO" id="GO:0016020">
    <property type="term" value="C:membrane"/>
    <property type="evidence" value="ECO:0007669"/>
    <property type="project" value="UniProtKB-SubCell"/>
</dbReference>
<keyword evidence="4 7" id="KW-1133">Transmembrane helix</keyword>
<feature type="transmembrane region" description="Helical" evidence="7">
    <location>
        <begin position="453"/>
        <end position="476"/>
    </location>
</feature>
<feature type="transmembrane region" description="Helical" evidence="7">
    <location>
        <begin position="482"/>
        <end position="504"/>
    </location>
</feature>
<organism evidence="8 9">
    <name type="scientific">Nitzschia inconspicua</name>
    <dbReference type="NCBI Taxonomy" id="303405"/>
    <lineage>
        <taxon>Eukaryota</taxon>
        <taxon>Sar</taxon>
        <taxon>Stramenopiles</taxon>
        <taxon>Ochrophyta</taxon>
        <taxon>Bacillariophyta</taxon>
        <taxon>Bacillariophyceae</taxon>
        <taxon>Bacillariophycidae</taxon>
        <taxon>Bacillariales</taxon>
        <taxon>Bacillariaceae</taxon>
        <taxon>Nitzschia</taxon>
    </lineage>
</organism>
<comment type="similarity">
    <text evidence="2">Belongs to the CTL (choline transporter-like) family.</text>
</comment>
<feature type="region of interest" description="Disordered" evidence="6">
    <location>
        <begin position="219"/>
        <end position="273"/>
    </location>
</feature>
<feature type="region of interest" description="Disordered" evidence="6">
    <location>
        <begin position="1"/>
        <end position="26"/>
    </location>
</feature>
<feature type="compositionally biased region" description="Polar residues" evidence="6">
    <location>
        <begin position="17"/>
        <end position="26"/>
    </location>
</feature>
<feature type="transmembrane region" description="Helical" evidence="7">
    <location>
        <begin position="284"/>
        <end position="301"/>
    </location>
</feature>
<dbReference type="PANTHER" id="PTHR12385:SF4">
    <property type="entry name" value="PROTEIN PNS1"/>
    <property type="match status" value="1"/>
</dbReference>
<dbReference type="AlphaFoldDB" id="A0A9K3PI90"/>
<name>A0A9K3PI90_9STRA</name>
<evidence type="ECO:0000256" key="7">
    <source>
        <dbReference type="SAM" id="Phobius"/>
    </source>
</evidence>
<sequence>MRSSAVAPAPLPKQQRESNGVSKSFSSPVVVAQQEMPNLTEGAALTPAAANPLFANVSTSEPPPLRAAASSSMEDDTIDSDEEGGFSPQDDDCSISPDDDPYTYSDDSASLNDAYFLQPPHDSSFGNGSAFGLVSDTESEKDPLESPSGNGVIYTMDYVPAATPFSHKKRRRDRFLGRRGDRHKDRSTSVSSPIDEDEPVTESTFLLRNKDSRFANNHTGVIASSSQPGTTSVSSYRNRQERKRRKLRKQQRNIRLKQQQQEERERAVSQIRGQPQPATLNDRFWLALFVVQLLYVTFVAMKYGISLLGPSVTTVSAPGSALASITGMYSERIPPTLPFAKALDSTSSLDTSNTASLPYDHGKDTPGTTSSQSNTLTVADGISQYLQDDDNIHPAVPDDHHPNLRSKNKSKDPSSSTTSSSSSGTTTITTTHMDGSSVIVVENAPFTVDYKNVLSLLLISGLYAAIISYLSFAFMLMVARSLIPIMLIFTIMLLLCWGLFGLTVTTYGGSAIALLGFALFGLSLAYTMQNWNRIPFCSTNLYTAICALRSSIMIILAGVMSLFATLLWLFVWSIALMGILNTGNGADCAMWDECDTHVVIKNGRLMEVGVLLISLYWTTMVIKNIVRVTVADAVGCWWMQIDGTLFGPLIRSCTTSLGTICFGSLVAFPAQVLSMLGGCLCWTSGGLAKKYSFQWAPTPTKRMSSSSEHHGADDTKPEDFSEQQKEVANAVAKKIAEEKNCLRRFGRQLQACNRWSYTYIGMYNYSFIEGGKKAVELFETREWMEIVRDNLIQNILVMASIVIGGSSAAVAVLVEEVDGYMFTSLHKPVMTSFGIGFILGFILSNILLLGVVGSAVNTILVCFAAEPFQFDRHHPHLSREMREVWSQQVWEPEPGS</sequence>
<feature type="region of interest" description="Disordered" evidence="6">
    <location>
        <begin position="164"/>
        <end position="202"/>
    </location>
</feature>
<feature type="compositionally biased region" description="Basic and acidic residues" evidence="6">
    <location>
        <begin position="390"/>
        <end position="402"/>
    </location>
</feature>